<dbReference type="VEuPathDB" id="TriTrypDB:TcCL_ESM08740"/>
<comment type="caution">
    <text evidence="3">The sequence shown here is derived from an EMBL/GenBank/DDBJ whole genome shotgun (WGS) entry which is preliminary data.</text>
</comment>
<evidence type="ECO:0000256" key="2">
    <source>
        <dbReference type="SAM" id="SignalP"/>
    </source>
</evidence>
<feature type="signal peptide" evidence="2">
    <location>
        <begin position="1"/>
        <end position="23"/>
    </location>
</feature>
<name>A0A2V2W7B5_TRYCR</name>
<proteinExistence type="predicted"/>
<feature type="region of interest" description="Disordered" evidence="1">
    <location>
        <begin position="40"/>
        <end position="234"/>
    </location>
</feature>
<feature type="chain" id="PRO_5030058774" evidence="2">
    <location>
        <begin position="24"/>
        <end position="257"/>
    </location>
</feature>
<organism evidence="3 4">
    <name type="scientific">Trypanosoma cruzi</name>
    <dbReference type="NCBI Taxonomy" id="5693"/>
    <lineage>
        <taxon>Eukaryota</taxon>
        <taxon>Discoba</taxon>
        <taxon>Euglenozoa</taxon>
        <taxon>Kinetoplastea</taxon>
        <taxon>Metakinetoplastina</taxon>
        <taxon>Trypanosomatida</taxon>
        <taxon>Trypanosomatidae</taxon>
        <taxon>Trypanosoma</taxon>
        <taxon>Schizotrypanum</taxon>
    </lineage>
</organism>
<keyword evidence="2" id="KW-0732">Signal</keyword>
<feature type="compositionally biased region" description="Low complexity" evidence="1">
    <location>
        <begin position="212"/>
        <end position="232"/>
    </location>
</feature>
<dbReference type="VEuPathDB" id="TriTrypDB:TcYC6_0160010"/>
<dbReference type="AlphaFoldDB" id="A0A2V2W7B5"/>
<feature type="compositionally biased region" description="Polar residues" evidence="1">
    <location>
        <begin position="173"/>
        <end position="182"/>
    </location>
</feature>
<feature type="compositionally biased region" description="Basic and acidic residues" evidence="1">
    <location>
        <begin position="195"/>
        <end position="211"/>
    </location>
</feature>
<evidence type="ECO:0000313" key="4">
    <source>
        <dbReference type="Proteomes" id="UP000246078"/>
    </source>
</evidence>
<dbReference type="VEuPathDB" id="TriTrypDB:TcCLB.506763.30"/>
<evidence type="ECO:0000313" key="3">
    <source>
        <dbReference type="EMBL" id="PWV04047.1"/>
    </source>
</evidence>
<accession>A0A2V2W7B5</accession>
<sequence>MMMVTGRLLLLCALCVLWCGVCGGGCSEAALEAQLIESEDNKRKDENTTTDDVGEGGPTGQPAVTQPAAGSVPVSGIEAESALQPAAKASGTANATTEKEDKADNEELKEEEGEEEEEEEEEEVDEDDEEKKEVTEEEKKQEEKDDTSTTKRISAVGQEEPILSSRVEEASNKTKPQSTQTTGDKDPAADGAVTQEEKQNENKEVNPKETPVESTVTKTTTATTGDSDGSTAVSHTTSPLLLLLVVACAAAAAVVAA</sequence>
<dbReference type="VEuPathDB" id="TriTrypDB:ECC02_009076"/>
<dbReference type="EMBL" id="PRFC01000163">
    <property type="protein sequence ID" value="PWV04047.1"/>
    <property type="molecule type" value="Genomic_DNA"/>
</dbReference>
<feature type="compositionally biased region" description="Acidic residues" evidence="1">
    <location>
        <begin position="107"/>
        <end position="130"/>
    </location>
</feature>
<reference evidence="3 4" key="1">
    <citation type="journal article" date="2018" name="Microb. Genom.">
        <title>Expanding an expanded genome: long-read sequencing of Trypanosoma cruzi.</title>
        <authorList>
            <person name="Berna L."/>
            <person name="Rodriguez M."/>
            <person name="Chiribao M.L."/>
            <person name="Parodi-Talice A."/>
            <person name="Pita S."/>
            <person name="Rijo G."/>
            <person name="Alvarez-Valin F."/>
            <person name="Robello C."/>
        </authorList>
    </citation>
    <scope>NUCLEOTIDE SEQUENCE [LARGE SCALE GENOMIC DNA]</scope>
    <source>
        <strain evidence="3 4">TCC</strain>
    </source>
</reference>
<protein>
    <submittedName>
        <fullName evidence="3">Mucin-associated surface protein (MASP)</fullName>
    </submittedName>
</protein>
<gene>
    <name evidence="3" type="ORF">C3747_163g85</name>
</gene>
<dbReference type="VEuPathDB" id="TriTrypDB:C3747_163g85"/>
<feature type="compositionally biased region" description="Basic and acidic residues" evidence="1">
    <location>
        <begin position="131"/>
        <end position="149"/>
    </location>
</feature>
<feature type="compositionally biased region" description="Basic and acidic residues" evidence="1">
    <location>
        <begin position="97"/>
        <end position="106"/>
    </location>
</feature>
<dbReference type="VEuPathDB" id="TriTrypDB:TcCLB.503973.150"/>
<dbReference type="Proteomes" id="UP000246078">
    <property type="component" value="Unassembled WGS sequence"/>
</dbReference>
<evidence type="ECO:0000256" key="1">
    <source>
        <dbReference type="SAM" id="MobiDB-lite"/>
    </source>
</evidence>